<proteinExistence type="predicted"/>
<gene>
    <name evidence="2" type="ORF">DN069_14185</name>
</gene>
<feature type="region of interest" description="Disordered" evidence="1">
    <location>
        <begin position="87"/>
        <end position="114"/>
    </location>
</feature>
<organism evidence="2 3">
    <name type="scientific">Streptacidiphilus pinicola</name>
    <dbReference type="NCBI Taxonomy" id="2219663"/>
    <lineage>
        <taxon>Bacteria</taxon>
        <taxon>Bacillati</taxon>
        <taxon>Actinomycetota</taxon>
        <taxon>Actinomycetes</taxon>
        <taxon>Kitasatosporales</taxon>
        <taxon>Streptomycetaceae</taxon>
        <taxon>Streptacidiphilus</taxon>
    </lineage>
</organism>
<dbReference type="EMBL" id="QKYN01000054">
    <property type="protein sequence ID" value="RAG84966.1"/>
    <property type="molecule type" value="Genomic_DNA"/>
</dbReference>
<comment type="caution">
    <text evidence="2">The sequence shown here is derived from an EMBL/GenBank/DDBJ whole genome shotgun (WGS) entry which is preliminary data.</text>
</comment>
<dbReference type="OrthoDB" id="3852564at2"/>
<dbReference type="AlphaFoldDB" id="A0A2X0J411"/>
<feature type="compositionally biased region" description="Gly residues" evidence="1">
    <location>
        <begin position="92"/>
        <end position="105"/>
    </location>
</feature>
<sequence>MIADLTPADLVADPTDCLPIFEERVRAEQRRLALLQEVVRELRGIEEARTRLQALLDGDVSGLELLPDEALMPRPRAPRVPVALVHEPGSRRVGGPGSGGASGGEPGRRGRPGRHLDRALEVLAAEPERRFSAPQIAAQIGADADWLRFVLHSAANRGLVQRHSQSRPMGGRGRPVVIQFSAARTELPSRA</sequence>
<dbReference type="RefSeq" id="WP_111501327.1">
    <property type="nucleotide sequence ID" value="NZ_QKYN01000054.1"/>
</dbReference>
<keyword evidence="3" id="KW-1185">Reference proteome</keyword>
<name>A0A2X0J411_9ACTN</name>
<protein>
    <submittedName>
        <fullName evidence="2">Uncharacterized protein</fullName>
    </submittedName>
</protein>
<reference evidence="2 3" key="1">
    <citation type="submission" date="2018-06" db="EMBL/GenBank/DDBJ databases">
        <title>Streptacidiphilus pinicola sp. nov., isolated from pine grove soil.</title>
        <authorList>
            <person name="Roh S.G."/>
            <person name="Park S."/>
            <person name="Kim M.-K."/>
            <person name="Yun B.-R."/>
            <person name="Park J."/>
            <person name="Kim M.J."/>
            <person name="Kim Y.S."/>
            <person name="Kim S.B."/>
        </authorList>
    </citation>
    <scope>NUCLEOTIDE SEQUENCE [LARGE SCALE GENOMIC DNA]</scope>
    <source>
        <strain evidence="2 3">MMS16-CNU450</strain>
    </source>
</reference>
<evidence type="ECO:0000313" key="2">
    <source>
        <dbReference type="EMBL" id="RAG84966.1"/>
    </source>
</evidence>
<evidence type="ECO:0000256" key="1">
    <source>
        <dbReference type="SAM" id="MobiDB-lite"/>
    </source>
</evidence>
<evidence type="ECO:0000313" key="3">
    <source>
        <dbReference type="Proteomes" id="UP000248889"/>
    </source>
</evidence>
<dbReference type="Proteomes" id="UP000248889">
    <property type="component" value="Unassembled WGS sequence"/>
</dbReference>
<accession>A0A2X0J411</accession>